<sequence length="334" mass="37912">MELVDVDVDVDVDDKVGWSTRNDVIFIRILHEHVKKAIYRHLHSIRGGFGSDPISNTLTAPEAVWVEYIKDREVEDNFINLGVHVNVDVEAGDDDDDGGGGVELTEDSNKKKGKRARRSIDSSSNLRKNKWESMDTYFRTAKEVMQARLEKVKVKSAEFTGKSCEQFSVTECMEAVESLGDIDGGLTGYAFVQELLNGHPERMYNMFRMDTHVFLNLCQTLEQSLLLEDDRHVTVIKGVGRCFYILSHGAVMQRLVPIACCILHNFVRSQGRGDIMFREYENEDMLIDGEGEREGEGRPIPNIDLSSSNAALMSNVRDEIAKKKMRRDCSRNRK</sequence>
<comment type="caution">
    <text evidence="3">The sequence shown here is derived from an EMBL/GenBank/DDBJ whole genome shotgun (WGS) entry which is preliminary data.</text>
</comment>
<evidence type="ECO:0000313" key="3">
    <source>
        <dbReference type="EMBL" id="KAK3223007.1"/>
    </source>
</evidence>
<reference evidence="3" key="1">
    <citation type="journal article" date="2023" name="Plant J.">
        <title>Genome sequences and population genomics provide insights into the demographic history, inbreeding, and mutation load of two 'living fossil' tree species of Dipteronia.</title>
        <authorList>
            <person name="Feng Y."/>
            <person name="Comes H.P."/>
            <person name="Chen J."/>
            <person name="Zhu S."/>
            <person name="Lu R."/>
            <person name="Zhang X."/>
            <person name="Li P."/>
            <person name="Qiu J."/>
            <person name="Olsen K.M."/>
            <person name="Qiu Y."/>
        </authorList>
    </citation>
    <scope>NUCLEOTIDE SEQUENCE</scope>
    <source>
        <strain evidence="3">NBL</strain>
    </source>
</reference>
<gene>
    <name evidence="3" type="ORF">Dsin_010032</name>
</gene>
<name>A0AAE0ARZ3_9ROSI</name>
<dbReference type="InterPro" id="IPR058353">
    <property type="entry name" value="DUF8040"/>
</dbReference>
<accession>A0AAE0ARZ3</accession>
<evidence type="ECO:0000256" key="1">
    <source>
        <dbReference type="SAM" id="MobiDB-lite"/>
    </source>
</evidence>
<evidence type="ECO:0000259" key="2">
    <source>
        <dbReference type="Pfam" id="PF26138"/>
    </source>
</evidence>
<feature type="domain" description="DUF8040" evidence="2">
    <location>
        <begin position="186"/>
        <end position="254"/>
    </location>
</feature>
<dbReference type="Proteomes" id="UP001281410">
    <property type="component" value="Unassembled WGS sequence"/>
</dbReference>
<protein>
    <recommendedName>
        <fullName evidence="2">DUF8040 domain-containing protein</fullName>
    </recommendedName>
</protein>
<proteinExistence type="predicted"/>
<organism evidence="3 4">
    <name type="scientific">Dipteronia sinensis</name>
    <dbReference type="NCBI Taxonomy" id="43782"/>
    <lineage>
        <taxon>Eukaryota</taxon>
        <taxon>Viridiplantae</taxon>
        <taxon>Streptophyta</taxon>
        <taxon>Embryophyta</taxon>
        <taxon>Tracheophyta</taxon>
        <taxon>Spermatophyta</taxon>
        <taxon>Magnoliopsida</taxon>
        <taxon>eudicotyledons</taxon>
        <taxon>Gunneridae</taxon>
        <taxon>Pentapetalae</taxon>
        <taxon>rosids</taxon>
        <taxon>malvids</taxon>
        <taxon>Sapindales</taxon>
        <taxon>Sapindaceae</taxon>
        <taxon>Hippocastanoideae</taxon>
        <taxon>Acereae</taxon>
        <taxon>Dipteronia</taxon>
    </lineage>
</organism>
<dbReference type="AlphaFoldDB" id="A0AAE0ARZ3"/>
<evidence type="ECO:0000313" key="4">
    <source>
        <dbReference type="Proteomes" id="UP001281410"/>
    </source>
</evidence>
<dbReference type="Pfam" id="PF26138">
    <property type="entry name" value="DUF8040"/>
    <property type="match status" value="1"/>
</dbReference>
<dbReference type="EMBL" id="JANJYJ010000003">
    <property type="protein sequence ID" value="KAK3223007.1"/>
    <property type="molecule type" value="Genomic_DNA"/>
</dbReference>
<keyword evidence="4" id="KW-1185">Reference proteome</keyword>
<feature type="region of interest" description="Disordered" evidence="1">
    <location>
        <begin position="90"/>
        <end position="122"/>
    </location>
</feature>